<comment type="cofactor">
    <cofactor evidence="1 6">
        <name>FAD</name>
        <dbReference type="ChEBI" id="CHEBI:57692"/>
    </cofactor>
</comment>
<dbReference type="PANTHER" id="PTHR43884">
    <property type="entry name" value="ACYL-COA DEHYDROGENASE"/>
    <property type="match status" value="1"/>
</dbReference>
<dbReference type="InterPro" id="IPR013786">
    <property type="entry name" value="AcylCoA_DH/ox_N"/>
</dbReference>
<dbReference type="Pfam" id="PF02771">
    <property type="entry name" value="Acyl-CoA_dh_N"/>
    <property type="match status" value="1"/>
</dbReference>
<dbReference type="Pfam" id="PF02770">
    <property type="entry name" value="Acyl-CoA_dh_M"/>
    <property type="match status" value="1"/>
</dbReference>
<evidence type="ECO:0000259" key="8">
    <source>
        <dbReference type="Pfam" id="PF02770"/>
    </source>
</evidence>
<dbReference type="InterPro" id="IPR009075">
    <property type="entry name" value="AcylCo_DH/oxidase_C"/>
</dbReference>
<feature type="domain" description="Acyl-CoA oxidase/dehydrogenase middle" evidence="8">
    <location>
        <begin position="122"/>
        <end position="216"/>
    </location>
</feature>
<dbReference type="InterPro" id="IPR006091">
    <property type="entry name" value="Acyl-CoA_Oxase/DH_mid-dom"/>
</dbReference>
<dbReference type="Gene3D" id="1.10.540.10">
    <property type="entry name" value="Acyl-CoA dehydrogenase/oxidase, N-terminal domain"/>
    <property type="match status" value="1"/>
</dbReference>
<feature type="domain" description="Acyl-CoA dehydrogenase/oxidase N-terminal" evidence="9">
    <location>
        <begin position="6"/>
        <end position="118"/>
    </location>
</feature>
<dbReference type="PROSITE" id="PS00072">
    <property type="entry name" value="ACYL_COA_DH_1"/>
    <property type="match status" value="1"/>
</dbReference>
<comment type="similarity">
    <text evidence="2 6">Belongs to the acyl-CoA dehydrogenase family.</text>
</comment>
<gene>
    <name evidence="10" type="primary">bcd</name>
</gene>
<evidence type="ECO:0000259" key="9">
    <source>
        <dbReference type="Pfam" id="PF02771"/>
    </source>
</evidence>
<evidence type="ECO:0000256" key="6">
    <source>
        <dbReference type="RuleBase" id="RU362125"/>
    </source>
</evidence>
<accession>P97088</accession>
<dbReference type="PIR" id="T45286">
    <property type="entry name" value="T45286"/>
</dbReference>
<evidence type="ECO:0000256" key="3">
    <source>
        <dbReference type="ARBA" id="ARBA00022630"/>
    </source>
</evidence>
<dbReference type="PIRSF" id="PIRSF016578">
    <property type="entry name" value="HsaA"/>
    <property type="match status" value="1"/>
</dbReference>
<evidence type="ECO:0000256" key="4">
    <source>
        <dbReference type="ARBA" id="ARBA00022827"/>
    </source>
</evidence>
<dbReference type="GO" id="GO:0050660">
    <property type="term" value="F:flavin adenine dinucleotide binding"/>
    <property type="evidence" value="ECO:0007669"/>
    <property type="project" value="InterPro"/>
</dbReference>
<dbReference type="Gene3D" id="1.20.140.10">
    <property type="entry name" value="Butyryl-CoA Dehydrogenase, subunit A, domain 3"/>
    <property type="match status" value="1"/>
</dbReference>
<dbReference type="AlphaFoldDB" id="P97088"/>
<dbReference type="InterPro" id="IPR037069">
    <property type="entry name" value="AcylCoA_DH/ox_N_sf"/>
</dbReference>
<keyword evidence="5 6" id="KW-0560">Oxidoreductase</keyword>
<dbReference type="InterPro" id="IPR036250">
    <property type="entry name" value="AcylCo_DH-like_C"/>
</dbReference>
<proteinExistence type="inferred from homology"/>
<protein>
    <submittedName>
        <fullName evidence="10">Butyryl-CoA dehydrogenase</fullName>
        <ecNumber evidence="10">1.1.1.35</ecNumber>
    </submittedName>
</protein>
<evidence type="ECO:0000256" key="1">
    <source>
        <dbReference type="ARBA" id="ARBA00001974"/>
    </source>
</evidence>
<feature type="domain" description="Acyl-CoA dehydrogenase/oxidase C-terminal" evidence="7">
    <location>
        <begin position="228"/>
        <end position="376"/>
    </location>
</feature>
<sequence>MDFSLTKEQEMVRRVVREFAEKEVAPKAKEIDITEEFPWDTVRKMAQNDMMGIPYPEEYGGAGGDYLSYIIAVEEISRACATTGVILSAHTSLGSFPIYQWGTEEQKRKYLVPLAKGEKLGAFGLTEPNAGTDAAGQQTTAVLDGDHYVLNGSIFITNGGKADIYIIFAMTDKSKGTRGISAFIVEKDFPGFSIGKIEEKMGIRASSTAELVFEDCIVPKENLLGKEGEGFKIAMATLDGGRIGIAAQRLGIAQAALDEEIKYAKERQQFGRPIGKFQGIQWYIADMATRINASRWLVYNAAWRKQVGLPYTMEAAMAKLYASETAMFVTTKTVQIFGGYGFTKDYPVERFMRDAKITEIYEGTSEVQKMVISGNLLKM</sequence>
<evidence type="ECO:0000256" key="5">
    <source>
        <dbReference type="ARBA" id="ARBA00023002"/>
    </source>
</evidence>
<organism evidence="10">
    <name type="scientific">Thermoanaerobacterium thermosaccharolyticum</name>
    <name type="common">Clostridium thermosaccharolyticum</name>
    <dbReference type="NCBI Taxonomy" id="1517"/>
    <lineage>
        <taxon>Bacteria</taxon>
        <taxon>Bacillati</taxon>
        <taxon>Bacillota</taxon>
        <taxon>Clostridia</taxon>
        <taxon>Thermoanaerobacterales</taxon>
        <taxon>Thermoanaerobacteraceae</taxon>
        <taxon>Thermoanaerobacterium</taxon>
    </lineage>
</organism>
<name>P97088_THETR</name>
<keyword evidence="3 6" id="KW-0285">Flavoprotein</keyword>
<dbReference type="InterPro" id="IPR046373">
    <property type="entry name" value="Acyl-CoA_Oxase/DH_mid-dom_sf"/>
</dbReference>
<dbReference type="CDD" id="cd01158">
    <property type="entry name" value="SCAD_SBCAD"/>
    <property type="match status" value="1"/>
</dbReference>
<evidence type="ECO:0000259" key="7">
    <source>
        <dbReference type="Pfam" id="PF00441"/>
    </source>
</evidence>
<dbReference type="SUPFAM" id="SSF47203">
    <property type="entry name" value="Acyl-CoA dehydrogenase C-terminal domain-like"/>
    <property type="match status" value="1"/>
</dbReference>
<dbReference type="EMBL" id="Z92974">
    <property type="protein sequence ID" value="CAB07496.1"/>
    <property type="molecule type" value="Genomic_DNA"/>
</dbReference>
<dbReference type="GO" id="GO:0003995">
    <property type="term" value="F:acyl-CoA dehydrogenase activity"/>
    <property type="evidence" value="ECO:0007669"/>
    <property type="project" value="InterPro"/>
</dbReference>
<dbReference type="FunFam" id="1.20.140.10:FF:000004">
    <property type="entry name" value="Acyl-CoA dehydrogenase FadE25"/>
    <property type="match status" value="1"/>
</dbReference>
<dbReference type="FunFam" id="2.40.110.10:FF:000001">
    <property type="entry name" value="Acyl-CoA dehydrogenase, mitochondrial"/>
    <property type="match status" value="1"/>
</dbReference>
<evidence type="ECO:0000313" key="10">
    <source>
        <dbReference type="EMBL" id="CAB07496.1"/>
    </source>
</evidence>
<dbReference type="PANTHER" id="PTHR43884:SF12">
    <property type="entry name" value="ISOVALERYL-COA DEHYDROGENASE, MITOCHONDRIAL-RELATED"/>
    <property type="match status" value="1"/>
</dbReference>
<dbReference type="Gene3D" id="2.40.110.10">
    <property type="entry name" value="Butyryl-CoA Dehydrogenase, subunit A, domain 2"/>
    <property type="match status" value="1"/>
</dbReference>
<dbReference type="GO" id="GO:0003857">
    <property type="term" value="F:(3S)-3-hydroxyacyl-CoA dehydrogenase (NAD+) activity"/>
    <property type="evidence" value="ECO:0007669"/>
    <property type="project" value="UniProtKB-EC"/>
</dbReference>
<evidence type="ECO:0000256" key="2">
    <source>
        <dbReference type="ARBA" id="ARBA00009347"/>
    </source>
</evidence>
<dbReference type="InterPro" id="IPR009100">
    <property type="entry name" value="AcylCoA_DH/oxidase_NM_dom_sf"/>
</dbReference>
<dbReference type="FunFam" id="1.10.540.10:FF:000002">
    <property type="entry name" value="Acyl-CoA dehydrogenase FadE19"/>
    <property type="match status" value="1"/>
</dbReference>
<dbReference type="PROSITE" id="PS00073">
    <property type="entry name" value="ACYL_COA_DH_2"/>
    <property type="match status" value="1"/>
</dbReference>
<dbReference type="Pfam" id="PF00441">
    <property type="entry name" value="Acyl-CoA_dh_1"/>
    <property type="match status" value="1"/>
</dbReference>
<dbReference type="SUPFAM" id="SSF56645">
    <property type="entry name" value="Acyl-CoA dehydrogenase NM domain-like"/>
    <property type="match status" value="1"/>
</dbReference>
<dbReference type="InterPro" id="IPR006089">
    <property type="entry name" value="Acyl-CoA_DH_CS"/>
</dbReference>
<keyword evidence="4 6" id="KW-0274">FAD</keyword>
<dbReference type="EC" id="1.1.1.35" evidence="10"/>
<reference evidence="10" key="1">
    <citation type="submission" date="1997-03" db="EMBL/GenBank/DDBJ databases">
        <authorList>
            <person name="Van Rinsum A."/>
            <person name="Bronnenmeier K."/>
            <person name="Staudenbauer W.L."/>
        </authorList>
    </citation>
    <scope>NUCLEOTIDE SEQUENCE</scope>
    <source>
        <strain evidence="10">DSM 571</strain>
    </source>
</reference>